<gene>
    <name evidence="1" type="ORF">CPT_Moogle84</name>
</gene>
<sequence length="70" mass="8194">MKPYGRNGKVEIASCGCCASHAGEEDYYKWRTDHRKRFLRRDKKRARQESQKDIAELVQMDRAAAYEVVS</sequence>
<reference evidence="1 2" key="1">
    <citation type="journal article" date="2015" name="Genome Announc.">
        <title>Complete Genome Sequence of Citrobacter freundii Myophage Moogle.</title>
        <authorList>
            <person name="Nguyen Q.T."/>
            <person name="Luna A.J."/>
            <person name="Hernandez A.C."/>
            <person name="Kuty Everett G.F."/>
        </authorList>
    </citation>
    <scope>NUCLEOTIDE SEQUENCE [LARGE SCALE GENOMIC DNA]</scope>
</reference>
<dbReference type="GeneID" id="24574071"/>
<evidence type="ECO:0000313" key="1">
    <source>
        <dbReference type="EMBL" id="AIW03821.1"/>
    </source>
</evidence>
<organism evidence="1 2">
    <name type="scientific">Citrobacter phage Moogle</name>
    <dbReference type="NCBI Taxonomy" id="1540094"/>
    <lineage>
        <taxon>Viruses</taxon>
        <taxon>Duplodnaviria</taxon>
        <taxon>Heunggongvirae</taxon>
        <taxon>Uroviricota</taxon>
        <taxon>Caudoviricetes</taxon>
        <taxon>Andersonviridae</taxon>
        <taxon>Ounavirinae</taxon>
        <taxon>Mooglevirus</taxon>
        <taxon>Mooglevirus moogle</taxon>
    </lineage>
</organism>
<dbReference type="EMBL" id="KM236239">
    <property type="protein sequence ID" value="AIW03821.1"/>
    <property type="molecule type" value="Genomic_DNA"/>
</dbReference>
<accession>A0A0A0RTC0</accession>
<keyword evidence="2" id="KW-1185">Reference proteome</keyword>
<name>A0A0A0RTC0_9CAUD</name>
<protein>
    <submittedName>
        <fullName evidence="1">Uncharacterized protein</fullName>
    </submittedName>
</protein>
<dbReference type="OrthoDB" id="22383at10239"/>
<dbReference type="Proteomes" id="UP000030203">
    <property type="component" value="Segment"/>
</dbReference>
<dbReference type="KEGG" id="vg:24574071"/>
<evidence type="ECO:0000313" key="2">
    <source>
        <dbReference type="Proteomes" id="UP000030203"/>
    </source>
</evidence>
<dbReference type="RefSeq" id="YP_009145727.1">
    <property type="nucleotide sequence ID" value="NC_027293.1"/>
</dbReference>
<proteinExistence type="predicted"/>